<reference evidence="9" key="1">
    <citation type="submission" date="2020-10" db="EMBL/GenBank/DDBJ databases">
        <authorList>
            <person name="Gilroy R."/>
        </authorList>
    </citation>
    <scope>NUCLEOTIDE SEQUENCE</scope>
    <source>
        <strain evidence="9">ChiBcec7-5410</strain>
    </source>
</reference>
<comment type="similarity">
    <text evidence="2">Belongs to the GSP F family.</text>
</comment>
<feature type="transmembrane region" description="Helical" evidence="7">
    <location>
        <begin position="361"/>
        <end position="388"/>
    </location>
</feature>
<feature type="domain" description="Type II secretion system protein GspF" evidence="8">
    <location>
        <begin position="245"/>
        <end position="380"/>
    </location>
</feature>
<keyword evidence="5 7" id="KW-1133">Transmembrane helix</keyword>
<dbReference type="Pfam" id="PF00482">
    <property type="entry name" value="T2SSF"/>
    <property type="match status" value="2"/>
</dbReference>
<evidence type="ECO:0000256" key="5">
    <source>
        <dbReference type="ARBA" id="ARBA00022989"/>
    </source>
</evidence>
<dbReference type="Gene3D" id="1.20.81.30">
    <property type="entry name" value="Type II secretion system (T2SS), domain F"/>
    <property type="match status" value="2"/>
</dbReference>
<dbReference type="GO" id="GO:0005886">
    <property type="term" value="C:plasma membrane"/>
    <property type="evidence" value="ECO:0007669"/>
    <property type="project" value="UniProtKB-SubCell"/>
</dbReference>
<dbReference type="PANTHER" id="PTHR30012:SF0">
    <property type="entry name" value="TYPE II SECRETION SYSTEM PROTEIN F-RELATED"/>
    <property type="match status" value="1"/>
</dbReference>
<gene>
    <name evidence="9" type="ORF">IAC43_07320</name>
</gene>
<dbReference type="PANTHER" id="PTHR30012">
    <property type="entry name" value="GENERAL SECRETION PATHWAY PROTEIN"/>
    <property type="match status" value="1"/>
</dbReference>
<reference evidence="9" key="2">
    <citation type="journal article" date="2021" name="PeerJ">
        <title>Extensive microbial diversity within the chicken gut microbiome revealed by metagenomics and culture.</title>
        <authorList>
            <person name="Gilroy R."/>
            <person name="Ravi A."/>
            <person name="Getino M."/>
            <person name="Pursley I."/>
            <person name="Horton D.L."/>
            <person name="Alikhan N.F."/>
            <person name="Baker D."/>
            <person name="Gharbi K."/>
            <person name="Hall N."/>
            <person name="Watson M."/>
            <person name="Adriaenssens E.M."/>
            <person name="Foster-Nyarko E."/>
            <person name="Jarju S."/>
            <person name="Secka A."/>
            <person name="Antonio M."/>
            <person name="Oren A."/>
            <person name="Chaudhuri R.R."/>
            <person name="La Ragione R."/>
            <person name="Hildebrand F."/>
            <person name="Pallen M.J."/>
        </authorList>
    </citation>
    <scope>NUCLEOTIDE SEQUENCE</scope>
    <source>
        <strain evidence="9">ChiBcec7-5410</strain>
    </source>
</reference>
<evidence type="ECO:0000256" key="1">
    <source>
        <dbReference type="ARBA" id="ARBA00004651"/>
    </source>
</evidence>
<name>A0A9D1H840_9FIRM</name>
<feature type="transmembrane region" description="Helical" evidence="7">
    <location>
        <begin position="137"/>
        <end position="160"/>
    </location>
</feature>
<evidence type="ECO:0000313" key="9">
    <source>
        <dbReference type="EMBL" id="HIT94981.1"/>
    </source>
</evidence>
<keyword evidence="6 7" id="KW-0472">Membrane</keyword>
<evidence type="ECO:0000256" key="7">
    <source>
        <dbReference type="SAM" id="Phobius"/>
    </source>
</evidence>
<organism evidence="9 10">
    <name type="scientific">Candidatus Faecivivens stercoripullorum</name>
    <dbReference type="NCBI Taxonomy" id="2840805"/>
    <lineage>
        <taxon>Bacteria</taxon>
        <taxon>Bacillati</taxon>
        <taxon>Bacillota</taxon>
        <taxon>Clostridia</taxon>
        <taxon>Eubacteriales</taxon>
        <taxon>Oscillospiraceae</taxon>
        <taxon>Oscillospiraceae incertae sedis</taxon>
        <taxon>Candidatus Faecivivens</taxon>
    </lineage>
</organism>
<evidence type="ECO:0000256" key="3">
    <source>
        <dbReference type="ARBA" id="ARBA00022475"/>
    </source>
</evidence>
<comment type="caution">
    <text evidence="9">The sequence shown here is derived from an EMBL/GenBank/DDBJ whole genome shotgun (WGS) entry which is preliminary data.</text>
</comment>
<feature type="domain" description="Type II secretion system protein GspF" evidence="8">
    <location>
        <begin position="33"/>
        <end position="158"/>
    </location>
</feature>
<evidence type="ECO:0000256" key="2">
    <source>
        <dbReference type="ARBA" id="ARBA00005745"/>
    </source>
</evidence>
<protein>
    <submittedName>
        <fullName evidence="9">Type II secretion system F family protein</fullName>
    </submittedName>
</protein>
<dbReference type="PRINTS" id="PR00812">
    <property type="entry name" value="BCTERIALGSPF"/>
</dbReference>
<dbReference type="InterPro" id="IPR042094">
    <property type="entry name" value="T2SS_GspF_sf"/>
</dbReference>
<feature type="transmembrane region" description="Helical" evidence="7">
    <location>
        <begin position="180"/>
        <end position="212"/>
    </location>
</feature>
<evidence type="ECO:0000313" key="10">
    <source>
        <dbReference type="Proteomes" id="UP000824160"/>
    </source>
</evidence>
<accession>A0A9D1H840</accession>
<dbReference type="AlphaFoldDB" id="A0A9D1H840"/>
<keyword evidence="4 7" id="KW-0812">Transmembrane</keyword>
<dbReference type="EMBL" id="DVLW01000201">
    <property type="protein sequence ID" value="HIT94981.1"/>
    <property type="molecule type" value="Genomic_DNA"/>
</dbReference>
<evidence type="ECO:0000256" key="4">
    <source>
        <dbReference type="ARBA" id="ARBA00022692"/>
    </source>
</evidence>
<evidence type="ECO:0000256" key="6">
    <source>
        <dbReference type="ARBA" id="ARBA00023136"/>
    </source>
</evidence>
<keyword evidence="3" id="KW-1003">Cell membrane</keyword>
<comment type="subcellular location">
    <subcellularLocation>
        <location evidence="1">Cell membrane</location>
        <topology evidence="1">Multi-pass membrane protein</topology>
    </subcellularLocation>
</comment>
<dbReference type="Proteomes" id="UP000824160">
    <property type="component" value="Unassembled WGS sequence"/>
</dbReference>
<dbReference type="InterPro" id="IPR003004">
    <property type="entry name" value="GspF/PilC"/>
</dbReference>
<proteinExistence type="inferred from homology"/>
<sequence length="389" mass="41943">MRVKKQPESSRGRREKSVFFSKKTLPAQELSFFCTEMGMMLQSGMTIYDGIASRAAQEQSAYRRTDKKAKRPRTLFGRLYQDMQHGCSISEAMQHTGAFPPDFIGMVHIGEESGSLEEVMHALAAHYRRSGEVSAEIRAALTYPVLTLCMMAVILGILTREVFPVFARIYESLGSGLSDAAAASIALGSICADVVAVLAVLLLAAGAGIWLLKRTAWGEKILGTVWGHLPFFRRISRQLSSARAADSLAMMLQAGYDVEESLRKISQSLPDPGAAAGLEKCRKLLTGEKSGRKTSSPDFSQEVSLSDALAESGLWNATECRMIQSGVQLGSLDTVLKYIAETGMDKAETDVAKAVSLIEPIMIAITAVLIGSILLSVILPLSGIMAAIG</sequence>
<evidence type="ECO:0000259" key="8">
    <source>
        <dbReference type="Pfam" id="PF00482"/>
    </source>
</evidence>
<dbReference type="InterPro" id="IPR018076">
    <property type="entry name" value="T2SS_GspF_dom"/>
</dbReference>